<dbReference type="AlphaFoldDB" id="A0A645AF41"/>
<feature type="domain" description="ABC transporter" evidence="2">
    <location>
        <begin position="1"/>
        <end position="70"/>
    </location>
</feature>
<accession>A0A645AF41</accession>
<keyword evidence="3" id="KW-0067">ATP-binding</keyword>
<dbReference type="InterPro" id="IPR027417">
    <property type="entry name" value="P-loop_NTPase"/>
</dbReference>
<comment type="caution">
    <text evidence="3">The sequence shown here is derived from an EMBL/GenBank/DDBJ whole genome shotgun (WGS) entry which is preliminary data.</text>
</comment>
<dbReference type="EMBL" id="VSSQ01013365">
    <property type="protein sequence ID" value="MPM51328.1"/>
    <property type="molecule type" value="Genomic_DNA"/>
</dbReference>
<proteinExistence type="predicted"/>
<protein>
    <submittedName>
        <fullName evidence="3">Spermidine/putrescine import ATP-binding protein PotA</fullName>
    </submittedName>
</protein>
<sequence length="72" mass="7827">MGHSGCGKTTLLRLIAGLEKAQSGRVLDAAKKPSFLFQEDRLLPQLTVFQNLMLVQPKGGAAEVHKRLQQVG</sequence>
<keyword evidence="3" id="KW-0547">Nucleotide-binding</keyword>
<dbReference type="SUPFAM" id="SSF52540">
    <property type="entry name" value="P-loop containing nucleoside triphosphate hydrolases"/>
    <property type="match status" value="1"/>
</dbReference>
<dbReference type="Gene3D" id="3.40.50.300">
    <property type="entry name" value="P-loop containing nucleotide triphosphate hydrolases"/>
    <property type="match status" value="1"/>
</dbReference>
<dbReference type="GO" id="GO:0016887">
    <property type="term" value="F:ATP hydrolysis activity"/>
    <property type="evidence" value="ECO:0007669"/>
    <property type="project" value="InterPro"/>
</dbReference>
<reference evidence="3" key="1">
    <citation type="submission" date="2019-08" db="EMBL/GenBank/DDBJ databases">
        <authorList>
            <person name="Kucharzyk K."/>
            <person name="Murdoch R.W."/>
            <person name="Higgins S."/>
            <person name="Loffler F."/>
        </authorList>
    </citation>
    <scope>NUCLEOTIDE SEQUENCE</scope>
</reference>
<evidence type="ECO:0000256" key="1">
    <source>
        <dbReference type="ARBA" id="ARBA00022448"/>
    </source>
</evidence>
<dbReference type="InterPro" id="IPR050166">
    <property type="entry name" value="ABC_transporter_ATP-bind"/>
</dbReference>
<dbReference type="PANTHER" id="PTHR42788">
    <property type="entry name" value="TAURINE IMPORT ATP-BINDING PROTEIN-RELATED"/>
    <property type="match status" value="1"/>
</dbReference>
<dbReference type="PANTHER" id="PTHR42788:SF13">
    <property type="entry name" value="ALIPHATIC SULFONATES IMPORT ATP-BINDING PROTEIN SSUB"/>
    <property type="match status" value="1"/>
</dbReference>
<name>A0A645AF41_9ZZZZ</name>
<dbReference type="GO" id="GO:0005524">
    <property type="term" value="F:ATP binding"/>
    <property type="evidence" value="ECO:0007669"/>
    <property type="project" value="UniProtKB-KW"/>
</dbReference>
<dbReference type="InterPro" id="IPR003439">
    <property type="entry name" value="ABC_transporter-like_ATP-bd"/>
</dbReference>
<keyword evidence="1" id="KW-0813">Transport</keyword>
<gene>
    <name evidence="3" type="primary">potA_28</name>
    <name evidence="3" type="ORF">SDC9_98076</name>
</gene>
<dbReference type="Pfam" id="PF00005">
    <property type="entry name" value="ABC_tran"/>
    <property type="match status" value="1"/>
</dbReference>
<evidence type="ECO:0000259" key="2">
    <source>
        <dbReference type="Pfam" id="PF00005"/>
    </source>
</evidence>
<organism evidence="3">
    <name type="scientific">bioreactor metagenome</name>
    <dbReference type="NCBI Taxonomy" id="1076179"/>
    <lineage>
        <taxon>unclassified sequences</taxon>
        <taxon>metagenomes</taxon>
        <taxon>ecological metagenomes</taxon>
    </lineage>
</organism>
<evidence type="ECO:0000313" key="3">
    <source>
        <dbReference type="EMBL" id="MPM51328.1"/>
    </source>
</evidence>